<dbReference type="InterPro" id="IPR018108">
    <property type="entry name" value="MCP_transmembrane"/>
</dbReference>
<evidence type="ECO:0000256" key="11">
    <source>
        <dbReference type="PROSITE-ProRule" id="PRU00282"/>
    </source>
</evidence>
<feature type="repeat" description="Solcar" evidence="11">
    <location>
        <begin position="280"/>
        <end position="366"/>
    </location>
</feature>
<organism evidence="14 15">
    <name type="scientific">Diutina rugosa</name>
    <name type="common">Yeast</name>
    <name type="synonym">Candida rugosa</name>
    <dbReference type="NCBI Taxonomy" id="5481"/>
    <lineage>
        <taxon>Eukaryota</taxon>
        <taxon>Fungi</taxon>
        <taxon>Dikarya</taxon>
        <taxon>Ascomycota</taxon>
        <taxon>Saccharomycotina</taxon>
        <taxon>Pichiomycetes</taxon>
        <taxon>Debaryomycetaceae</taxon>
        <taxon>Diutina</taxon>
    </lineage>
</organism>
<feature type="chain" id="PRO_5024793000" description="Mitochondrial thiamine pyrophosphate carrier 1" evidence="13">
    <location>
        <begin position="22"/>
        <end position="380"/>
    </location>
</feature>
<evidence type="ECO:0000256" key="7">
    <source>
        <dbReference type="ARBA" id="ARBA00022737"/>
    </source>
</evidence>
<protein>
    <recommendedName>
        <fullName evidence="4">Mitochondrial thiamine pyrophosphate carrier 1</fullName>
    </recommendedName>
</protein>
<dbReference type="SUPFAM" id="SSF103506">
    <property type="entry name" value="Mitochondrial carrier"/>
    <property type="match status" value="1"/>
</dbReference>
<evidence type="ECO:0000256" key="10">
    <source>
        <dbReference type="ARBA" id="ARBA00023136"/>
    </source>
</evidence>
<evidence type="ECO:0000256" key="3">
    <source>
        <dbReference type="ARBA" id="ARBA00006375"/>
    </source>
</evidence>
<feature type="repeat" description="Solcar" evidence="11">
    <location>
        <begin position="4"/>
        <end position="86"/>
    </location>
</feature>
<comment type="function">
    <text evidence="1">Mitochondrial transporter that mediates uptake of thiamine pyrophosphate (ThPP) into mitochondria.</text>
</comment>
<keyword evidence="10 11" id="KW-0472">Membrane</keyword>
<evidence type="ECO:0000256" key="12">
    <source>
        <dbReference type="RuleBase" id="RU000488"/>
    </source>
</evidence>
<evidence type="ECO:0000313" key="14">
    <source>
        <dbReference type="EMBL" id="KAA8897182.1"/>
    </source>
</evidence>
<keyword evidence="7" id="KW-0677">Repeat</keyword>
<keyword evidence="15" id="KW-1185">Reference proteome</keyword>
<dbReference type="RefSeq" id="XP_034009839.1">
    <property type="nucleotide sequence ID" value="XM_034158395.1"/>
</dbReference>
<evidence type="ECO:0000256" key="6">
    <source>
        <dbReference type="ARBA" id="ARBA00022692"/>
    </source>
</evidence>
<dbReference type="GO" id="GO:0071913">
    <property type="term" value="F:citrate secondary active transmembrane transporter activity"/>
    <property type="evidence" value="ECO:0007669"/>
    <property type="project" value="TreeGrafter"/>
</dbReference>
<dbReference type="Proteomes" id="UP000449547">
    <property type="component" value="Unassembled WGS sequence"/>
</dbReference>
<dbReference type="GeneID" id="54784066"/>
<dbReference type="PROSITE" id="PS50920">
    <property type="entry name" value="SOLCAR"/>
    <property type="match status" value="2"/>
</dbReference>
<dbReference type="OrthoDB" id="44467at2759"/>
<dbReference type="GO" id="GO:0031966">
    <property type="term" value="C:mitochondrial membrane"/>
    <property type="evidence" value="ECO:0007669"/>
    <property type="project" value="UniProtKB-SubCell"/>
</dbReference>
<keyword evidence="6 11" id="KW-0812">Transmembrane</keyword>
<sequence length="380" mass="41958">MSSDTLLTALVSGVLSAATTATITYPFDSIKTQQQITNDAYMKKWHIPGNYPSSLAQLFRGCSASVVGSMMKTSTRIITYNWACQFMTVYHDNAGAHKLKPTSSRVVVAGAIAGFFESLWIIPFENIKILMIQNMSLANELKRCKEHGITYDITGKDTTSHGHRPPSSIFTRQYVSPNAYYTTGIIEQIKGKMPSKFTSPSQLTAADTLRIQYNHSPTHTFLGSIKELYATKGLPGFASGSFVTLTRQVGNSVVWFWTYSAVRQLLDPQAKSDAWLSGSHSMLQSLAIHFTATSAVILATQPLDVVKTHMQSKNGKRLYRDSLFTAYKLFTKQGPRSLYKGSLPRWCKVLVSGGLTAGVYSYVERFVSMAGQKSPFTTEG</sequence>
<evidence type="ECO:0000256" key="4">
    <source>
        <dbReference type="ARBA" id="ARBA00021935"/>
    </source>
</evidence>
<comment type="similarity">
    <text evidence="3 12">Belongs to the mitochondrial carrier (TC 2.A.29) family.</text>
</comment>
<feature type="signal peptide" evidence="13">
    <location>
        <begin position="1"/>
        <end position="21"/>
    </location>
</feature>
<keyword evidence="13" id="KW-0732">Signal</keyword>
<dbReference type="AlphaFoldDB" id="A0A642UKL9"/>
<dbReference type="VEuPathDB" id="FungiDB:DIURU_005415"/>
<dbReference type="EMBL" id="SWFT01000159">
    <property type="protein sequence ID" value="KAA8897182.1"/>
    <property type="molecule type" value="Genomic_DNA"/>
</dbReference>
<evidence type="ECO:0000256" key="9">
    <source>
        <dbReference type="ARBA" id="ARBA00023128"/>
    </source>
</evidence>
<keyword evidence="5 12" id="KW-0813">Transport</keyword>
<dbReference type="Gene3D" id="1.50.40.10">
    <property type="entry name" value="Mitochondrial carrier domain"/>
    <property type="match status" value="2"/>
</dbReference>
<gene>
    <name evidence="14" type="ORF">DIURU_005415</name>
</gene>
<proteinExistence type="inferred from homology"/>
<comment type="caution">
    <text evidence="14">The sequence shown here is derived from an EMBL/GenBank/DDBJ whole genome shotgun (WGS) entry which is preliminary data.</text>
</comment>
<evidence type="ECO:0000313" key="15">
    <source>
        <dbReference type="Proteomes" id="UP000449547"/>
    </source>
</evidence>
<evidence type="ECO:0000256" key="1">
    <source>
        <dbReference type="ARBA" id="ARBA00002238"/>
    </source>
</evidence>
<dbReference type="InterPro" id="IPR049563">
    <property type="entry name" value="TXTP-like"/>
</dbReference>
<keyword evidence="8" id="KW-1133">Transmembrane helix</keyword>
<dbReference type="Pfam" id="PF00153">
    <property type="entry name" value="Mito_carr"/>
    <property type="match status" value="3"/>
</dbReference>
<accession>A0A642UKL9</accession>
<reference evidence="14 15" key="1">
    <citation type="submission" date="2019-07" db="EMBL/GenBank/DDBJ databases">
        <title>Genome assembly of two rare yeast pathogens: Diutina rugosa and Trichomonascus ciferrii.</title>
        <authorList>
            <person name="Mixao V."/>
            <person name="Saus E."/>
            <person name="Hansen A."/>
            <person name="Lass-Flor C."/>
            <person name="Gabaldon T."/>
        </authorList>
    </citation>
    <scope>NUCLEOTIDE SEQUENCE [LARGE SCALE GENOMIC DNA]</scope>
    <source>
        <strain evidence="14 15">CBS 613</strain>
    </source>
</reference>
<name>A0A642UKL9_DIURU</name>
<evidence type="ECO:0000256" key="5">
    <source>
        <dbReference type="ARBA" id="ARBA00022448"/>
    </source>
</evidence>
<evidence type="ECO:0000256" key="2">
    <source>
        <dbReference type="ARBA" id="ARBA00004225"/>
    </source>
</evidence>
<evidence type="ECO:0000256" key="8">
    <source>
        <dbReference type="ARBA" id="ARBA00022989"/>
    </source>
</evidence>
<evidence type="ECO:0000256" key="13">
    <source>
        <dbReference type="SAM" id="SignalP"/>
    </source>
</evidence>
<dbReference type="PANTHER" id="PTHR45788:SF5">
    <property type="entry name" value="AFR253WP"/>
    <property type="match status" value="1"/>
</dbReference>
<dbReference type="PANTHER" id="PTHR45788">
    <property type="entry name" value="SUCCINATE/FUMARATE MITOCHONDRIAL TRANSPORTER-RELATED"/>
    <property type="match status" value="1"/>
</dbReference>
<keyword evidence="9" id="KW-0496">Mitochondrion</keyword>
<dbReference type="OMA" id="TRMQSKY"/>
<dbReference type="InterPro" id="IPR023395">
    <property type="entry name" value="MCP_dom_sf"/>
</dbReference>
<comment type="subcellular location">
    <subcellularLocation>
        <location evidence="2">Mitochondrion membrane</location>
        <topology evidence="2">Multi-pass membrane protein</topology>
    </subcellularLocation>
</comment>
<dbReference type="GO" id="GO:0006843">
    <property type="term" value="P:mitochondrial citrate transmembrane transport"/>
    <property type="evidence" value="ECO:0007669"/>
    <property type="project" value="TreeGrafter"/>
</dbReference>